<keyword evidence="1" id="KW-0812">Transmembrane</keyword>
<dbReference type="EMBL" id="RKQN01000001">
    <property type="protein sequence ID" value="RPE81811.1"/>
    <property type="molecule type" value="Genomic_DNA"/>
</dbReference>
<keyword evidence="1" id="KW-0472">Membrane</keyword>
<sequence length="134" mass="14860">MNKELRDEIASIARRHSQQVPASPQVWQSPQQGSVAINGNGNTVYMPTGGSGKPFLNFGRLFGFFLLATFVPYWLANLVPAWERMDAAAPHLVRVFHVLRSFSPEHMLASMLGAMLLAVLLAGATRLWLSQRAR</sequence>
<evidence type="ECO:0000313" key="2">
    <source>
        <dbReference type="EMBL" id="RPE81811.1"/>
    </source>
</evidence>
<feature type="transmembrane region" description="Helical" evidence="1">
    <location>
        <begin position="55"/>
        <end position="75"/>
    </location>
</feature>
<evidence type="ECO:0000313" key="3">
    <source>
        <dbReference type="Proteomes" id="UP000269708"/>
    </source>
</evidence>
<reference evidence="2 3" key="1">
    <citation type="submission" date="2018-11" db="EMBL/GenBank/DDBJ databases">
        <title>Genomic Encyclopedia of Type Strains, Phase IV (KMG-IV): sequencing the most valuable type-strain genomes for metagenomic binning, comparative biology and taxonomic classification.</title>
        <authorList>
            <person name="Goeker M."/>
        </authorList>
    </citation>
    <scope>NUCLEOTIDE SEQUENCE [LARGE SCALE GENOMIC DNA]</scope>
    <source>
        <strain evidence="2 3">DSM 25623</strain>
    </source>
</reference>
<protein>
    <submittedName>
        <fullName evidence="2">Uncharacterized protein</fullName>
    </submittedName>
</protein>
<comment type="caution">
    <text evidence="2">The sequence shown here is derived from an EMBL/GenBank/DDBJ whole genome shotgun (WGS) entry which is preliminary data.</text>
</comment>
<accession>A0A3N4VRH2</accession>
<name>A0A3N4VRH2_9GAMM</name>
<feature type="transmembrane region" description="Helical" evidence="1">
    <location>
        <begin position="107"/>
        <end position="129"/>
    </location>
</feature>
<dbReference type="Proteomes" id="UP000269708">
    <property type="component" value="Unassembled WGS sequence"/>
</dbReference>
<keyword evidence="1" id="KW-1133">Transmembrane helix</keyword>
<organism evidence="2 3">
    <name type="scientific">Vulcaniibacterium tengchongense</name>
    <dbReference type="NCBI Taxonomy" id="1273429"/>
    <lineage>
        <taxon>Bacteria</taxon>
        <taxon>Pseudomonadati</taxon>
        <taxon>Pseudomonadota</taxon>
        <taxon>Gammaproteobacteria</taxon>
        <taxon>Lysobacterales</taxon>
        <taxon>Lysobacteraceae</taxon>
        <taxon>Vulcaniibacterium</taxon>
    </lineage>
</organism>
<dbReference type="RefSeq" id="WP_123769331.1">
    <property type="nucleotide sequence ID" value="NZ_RKQN01000001.1"/>
</dbReference>
<keyword evidence="3" id="KW-1185">Reference proteome</keyword>
<evidence type="ECO:0000256" key="1">
    <source>
        <dbReference type="SAM" id="Phobius"/>
    </source>
</evidence>
<dbReference type="AlphaFoldDB" id="A0A3N4VRH2"/>
<gene>
    <name evidence="2" type="ORF">EDC50_1013</name>
</gene>
<proteinExistence type="predicted"/>